<evidence type="ECO:0000256" key="8">
    <source>
        <dbReference type="ARBA" id="ARBA00023098"/>
    </source>
</evidence>
<comment type="catalytic activity">
    <reaction evidence="1">
        <text>a 1,2-diacyl-sn-glycero-3-phosphocholine + H2O = a 1,2-diacyl-sn-glycero-3-phosphate + choline + H(+)</text>
        <dbReference type="Rhea" id="RHEA:14445"/>
        <dbReference type="ChEBI" id="CHEBI:15354"/>
        <dbReference type="ChEBI" id="CHEBI:15377"/>
        <dbReference type="ChEBI" id="CHEBI:15378"/>
        <dbReference type="ChEBI" id="CHEBI:57643"/>
        <dbReference type="ChEBI" id="CHEBI:58608"/>
        <dbReference type="EC" id="3.1.4.4"/>
    </reaction>
</comment>
<organism evidence="11 12">
    <name type="scientific">Sphingomonas arantia</name>
    <dbReference type="NCBI Taxonomy" id="1460676"/>
    <lineage>
        <taxon>Bacteria</taxon>
        <taxon>Pseudomonadati</taxon>
        <taxon>Pseudomonadota</taxon>
        <taxon>Alphaproteobacteria</taxon>
        <taxon>Sphingomonadales</taxon>
        <taxon>Sphingomonadaceae</taxon>
        <taxon>Sphingomonas</taxon>
    </lineage>
</organism>
<evidence type="ECO:0000256" key="7">
    <source>
        <dbReference type="ARBA" id="ARBA00022801"/>
    </source>
</evidence>
<evidence type="ECO:0000256" key="6">
    <source>
        <dbReference type="ARBA" id="ARBA00022737"/>
    </source>
</evidence>
<evidence type="ECO:0000256" key="2">
    <source>
        <dbReference type="ARBA" id="ARBA00003145"/>
    </source>
</evidence>
<keyword evidence="5" id="KW-0964">Secreted</keyword>
<evidence type="ECO:0000259" key="10">
    <source>
        <dbReference type="PROSITE" id="PS50035"/>
    </source>
</evidence>
<dbReference type="InterPro" id="IPR015679">
    <property type="entry name" value="PLipase_D_fam"/>
</dbReference>
<comment type="function">
    <text evidence="2">Could be a virulence factor.</text>
</comment>
<comment type="caution">
    <text evidence="11">The sequence shown here is derived from an EMBL/GenBank/DDBJ whole genome shotgun (WGS) entry which is preliminary data.</text>
</comment>
<evidence type="ECO:0000256" key="1">
    <source>
        <dbReference type="ARBA" id="ARBA00000798"/>
    </source>
</evidence>
<evidence type="ECO:0000256" key="9">
    <source>
        <dbReference type="ARBA" id="ARBA00029594"/>
    </source>
</evidence>
<dbReference type="Pfam" id="PF13091">
    <property type="entry name" value="PLDc_2"/>
    <property type="match status" value="1"/>
</dbReference>
<dbReference type="PANTHER" id="PTHR18896:SF76">
    <property type="entry name" value="PHOSPHOLIPASE"/>
    <property type="match status" value="1"/>
</dbReference>
<evidence type="ECO:0000313" key="11">
    <source>
        <dbReference type="EMBL" id="MFD1950287.1"/>
    </source>
</evidence>
<dbReference type="SUPFAM" id="SSF56024">
    <property type="entry name" value="Phospholipase D/nuclease"/>
    <property type="match status" value="2"/>
</dbReference>
<reference evidence="12" key="1">
    <citation type="journal article" date="2019" name="Int. J. Syst. Evol. Microbiol.">
        <title>The Global Catalogue of Microorganisms (GCM) 10K type strain sequencing project: providing services to taxonomists for standard genome sequencing and annotation.</title>
        <authorList>
            <consortium name="The Broad Institute Genomics Platform"/>
            <consortium name="The Broad Institute Genome Sequencing Center for Infectious Disease"/>
            <person name="Wu L."/>
            <person name="Ma J."/>
        </authorList>
    </citation>
    <scope>NUCLEOTIDE SEQUENCE [LARGE SCALE GENOMIC DNA]</scope>
    <source>
        <strain evidence="12">CGMCC 1.12702</strain>
    </source>
</reference>
<dbReference type="PANTHER" id="PTHR18896">
    <property type="entry name" value="PHOSPHOLIPASE D"/>
    <property type="match status" value="1"/>
</dbReference>
<protein>
    <recommendedName>
        <fullName evidence="4">Phospholipase D</fullName>
    </recommendedName>
    <alternativeName>
        <fullName evidence="9">Choline phosphatase</fullName>
    </alternativeName>
</protein>
<dbReference type="InterPro" id="IPR001736">
    <property type="entry name" value="PLipase_D/transphosphatidylase"/>
</dbReference>
<keyword evidence="6" id="KW-0677">Repeat</keyword>
<gene>
    <name evidence="11" type="ORF">ACFSGX_05855</name>
</gene>
<dbReference type="SMART" id="SM00155">
    <property type="entry name" value="PLDc"/>
    <property type="match status" value="2"/>
</dbReference>
<evidence type="ECO:0000256" key="4">
    <source>
        <dbReference type="ARBA" id="ARBA00018392"/>
    </source>
</evidence>
<keyword evidence="8" id="KW-0443">Lipid metabolism</keyword>
<dbReference type="CDD" id="cd09143">
    <property type="entry name" value="PLDc_vPLD1_2_like_bac_2"/>
    <property type="match status" value="1"/>
</dbReference>
<proteinExistence type="predicted"/>
<dbReference type="InterPro" id="IPR025202">
    <property type="entry name" value="PLD-like_dom"/>
</dbReference>
<dbReference type="Proteomes" id="UP001597400">
    <property type="component" value="Unassembled WGS sequence"/>
</dbReference>
<feature type="domain" description="PLD phosphodiesterase" evidence="10">
    <location>
        <begin position="338"/>
        <end position="365"/>
    </location>
</feature>
<comment type="subcellular location">
    <subcellularLocation>
        <location evidence="3">Secreted</location>
    </subcellularLocation>
</comment>
<feature type="domain" description="PLD phosphodiesterase" evidence="10">
    <location>
        <begin position="124"/>
        <end position="151"/>
    </location>
</feature>
<keyword evidence="12" id="KW-1185">Reference proteome</keyword>
<accession>A0ABW4TXM7</accession>
<dbReference type="Gene3D" id="3.30.870.10">
    <property type="entry name" value="Endonuclease Chain A"/>
    <property type="match status" value="2"/>
</dbReference>
<dbReference type="CDD" id="cd09140">
    <property type="entry name" value="PLDc_vPLD1_2_like_bac_1"/>
    <property type="match status" value="1"/>
</dbReference>
<evidence type="ECO:0000256" key="3">
    <source>
        <dbReference type="ARBA" id="ARBA00004613"/>
    </source>
</evidence>
<evidence type="ECO:0000313" key="12">
    <source>
        <dbReference type="Proteomes" id="UP001597400"/>
    </source>
</evidence>
<dbReference type="RefSeq" id="WP_380928276.1">
    <property type="nucleotide sequence ID" value="NZ_JBHUGS010000002.1"/>
</dbReference>
<evidence type="ECO:0000256" key="5">
    <source>
        <dbReference type="ARBA" id="ARBA00022525"/>
    </source>
</evidence>
<dbReference type="PROSITE" id="PS50035">
    <property type="entry name" value="PLD"/>
    <property type="match status" value="2"/>
</dbReference>
<name>A0ABW4TXM7_9SPHN</name>
<dbReference type="EMBL" id="JBHUGS010000002">
    <property type="protein sequence ID" value="MFD1950287.1"/>
    <property type="molecule type" value="Genomic_DNA"/>
</dbReference>
<keyword evidence="7" id="KW-0378">Hydrolase</keyword>
<sequence length="487" mass="54930">MLDEGKNCWRIEAADRFALVIDAERYFAVAREAMMMAQRRIMLVGWDFDARIVLDPAATDGDGPAKVGQFFHWLVERNPELEIFLLRWDVGALKTLLRGTTLFTVFKLATHPRIHVKLDAHHPTGSSHHQKLVSIDDSFAFCGGIDMTSERWDTRQHRDFEPGRTDPRGKAYKPWHDATTAISGPAAKALGEACRNRWVKAGGTPIDPVDLPGDCWPANLDPVMSDVRVGIARSQPVMDDKQPVREIEALFLDQIASAKRYVYFETQYFASRRVAEAIARRLAEEDGPEFVIVHPLTAEGWLQPIAMDSARARLVTELKARDLHDRLRLYHPQTGSGEPIYVHAKITIVDDRQLRVGSANLNNRSLRLDTECDVIVDDAENPHQKLQAVIRNIRNDLLAEHLGVSIDRVAELIGQTGSLIQAIERLRRDGHSLVPYRTPDLSQVKAWLADNEILDPEGPDDMFEPIGKRSLLEGLGKHIERTGRDVR</sequence>